<name>A0A0E9SRP1_ANGAN</name>
<reference evidence="1" key="2">
    <citation type="journal article" date="2015" name="Fish Shellfish Immunol.">
        <title>Early steps in the European eel (Anguilla anguilla)-Vibrio vulnificus interaction in the gills: Role of the RtxA13 toxin.</title>
        <authorList>
            <person name="Callol A."/>
            <person name="Pajuelo D."/>
            <person name="Ebbesson L."/>
            <person name="Teles M."/>
            <person name="MacKenzie S."/>
            <person name="Amaro C."/>
        </authorList>
    </citation>
    <scope>NUCLEOTIDE SEQUENCE</scope>
</reference>
<reference evidence="1" key="1">
    <citation type="submission" date="2014-11" db="EMBL/GenBank/DDBJ databases">
        <authorList>
            <person name="Amaro Gonzalez C."/>
        </authorList>
    </citation>
    <scope>NUCLEOTIDE SEQUENCE</scope>
</reference>
<dbReference type="AlphaFoldDB" id="A0A0E9SRP1"/>
<sequence>MKPNPITPIVHLFILNQSLLHLQQLQLWLAIDDCAFTVKIGPCMCILLTYSSTVMV</sequence>
<organism evidence="1">
    <name type="scientific">Anguilla anguilla</name>
    <name type="common">European freshwater eel</name>
    <name type="synonym">Muraena anguilla</name>
    <dbReference type="NCBI Taxonomy" id="7936"/>
    <lineage>
        <taxon>Eukaryota</taxon>
        <taxon>Metazoa</taxon>
        <taxon>Chordata</taxon>
        <taxon>Craniata</taxon>
        <taxon>Vertebrata</taxon>
        <taxon>Euteleostomi</taxon>
        <taxon>Actinopterygii</taxon>
        <taxon>Neopterygii</taxon>
        <taxon>Teleostei</taxon>
        <taxon>Anguilliformes</taxon>
        <taxon>Anguillidae</taxon>
        <taxon>Anguilla</taxon>
    </lineage>
</organism>
<protein>
    <submittedName>
        <fullName evidence="1">Uncharacterized protein</fullName>
    </submittedName>
</protein>
<proteinExistence type="predicted"/>
<evidence type="ECO:0000313" key="1">
    <source>
        <dbReference type="EMBL" id="JAH43203.1"/>
    </source>
</evidence>
<dbReference type="EMBL" id="GBXM01065374">
    <property type="protein sequence ID" value="JAH43203.1"/>
    <property type="molecule type" value="Transcribed_RNA"/>
</dbReference>
<accession>A0A0E9SRP1</accession>